<dbReference type="SUPFAM" id="SSF55120">
    <property type="entry name" value="Pseudouridine synthase"/>
    <property type="match status" value="1"/>
</dbReference>
<feature type="non-terminal residue" evidence="4">
    <location>
        <position position="165"/>
    </location>
</feature>
<evidence type="ECO:0000256" key="2">
    <source>
        <dbReference type="ARBA" id="ARBA00023235"/>
    </source>
</evidence>
<dbReference type="InterPro" id="IPR036986">
    <property type="entry name" value="S4_RNA-bd_sf"/>
</dbReference>
<dbReference type="GO" id="GO:0003723">
    <property type="term" value="F:RNA binding"/>
    <property type="evidence" value="ECO:0007669"/>
    <property type="project" value="InterPro"/>
</dbReference>
<dbReference type="Pfam" id="PF00849">
    <property type="entry name" value="PseudoU_synth_2"/>
    <property type="match status" value="1"/>
</dbReference>
<protein>
    <recommendedName>
        <fullName evidence="3">RNA-binding S4 domain-containing protein</fullName>
    </recommendedName>
</protein>
<gene>
    <name evidence="4" type="ORF">METZ01_LOCUS357075</name>
</gene>
<dbReference type="Gene3D" id="3.30.70.580">
    <property type="entry name" value="Pseudouridine synthase I, catalytic domain, N-terminal subdomain"/>
    <property type="match status" value="1"/>
</dbReference>
<name>A0A382S5R3_9ZZZZ</name>
<dbReference type="CDD" id="cd00165">
    <property type="entry name" value="S4"/>
    <property type="match status" value="1"/>
</dbReference>
<evidence type="ECO:0000259" key="3">
    <source>
        <dbReference type="SMART" id="SM00363"/>
    </source>
</evidence>
<keyword evidence="2" id="KW-0413">Isomerase</keyword>
<dbReference type="Gene3D" id="3.30.70.1560">
    <property type="entry name" value="Alpha-L RNA-binding motif"/>
    <property type="match status" value="1"/>
</dbReference>
<dbReference type="AlphaFoldDB" id="A0A382S5R3"/>
<dbReference type="GO" id="GO:0009982">
    <property type="term" value="F:pseudouridine synthase activity"/>
    <property type="evidence" value="ECO:0007669"/>
    <property type="project" value="InterPro"/>
</dbReference>
<dbReference type="PROSITE" id="PS01149">
    <property type="entry name" value="PSI_RSU"/>
    <property type="match status" value="1"/>
</dbReference>
<dbReference type="Gene3D" id="3.10.290.10">
    <property type="entry name" value="RNA-binding S4 domain"/>
    <property type="match status" value="1"/>
</dbReference>
<dbReference type="EMBL" id="UINC01126009">
    <property type="protein sequence ID" value="SVD04221.1"/>
    <property type="molecule type" value="Genomic_DNA"/>
</dbReference>
<reference evidence="4" key="1">
    <citation type="submission" date="2018-05" db="EMBL/GenBank/DDBJ databases">
        <authorList>
            <person name="Lanie J.A."/>
            <person name="Ng W.-L."/>
            <person name="Kazmierczak K.M."/>
            <person name="Andrzejewski T.M."/>
            <person name="Davidsen T.M."/>
            <person name="Wayne K.J."/>
            <person name="Tettelin H."/>
            <person name="Glass J.I."/>
            <person name="Rusch D."/>
            <person name="Podicherti R."/>
            <person name="Tsui H.-C.T."/>
            <person name="Winkler M.E."/>
        </authorList>
    </citation>
    <scope>NUCLEOTIDE SEQUENCE</scope>
</reference>
<dbReference type="PROSITE" id="PS50889">
    <property type="entry name" value="S4"/>
    <property type="match status" value="1"/>
</dbReference>
<dbReference type="InterPro" id="IPR050343">
    <property type="entry name" value="RsuA_PseudoU_synthase"/>
</dbReference>
<dbReference type="Pfam" id="PF01479">
    <property type="entry name" value="S4"/>
    <property type="match status" value="1"/>
</dbReference>
<proteinExistence type="inferred from homology"/>
<comment type="similarity">
    <text evidence="1">Belongs to the pseudouridine synthase RsuA family.</text>
</comment>
<dbReference type="InterPro" id="IPR018496">
    <property type="entry name" value="PsdUridine_synth_RsuA/RluB_CS"/>
</dbReference>
<sequence>MRIQKFLSRAGSASRRKAETMITDGRVRINGEIVTELGVTVDPERDNIELDGKLVGMLPRRWIRFFKPVGILSTTKDTHARPTIYDHLPPACRNLRYVGRLDRDTEGLLLLTNDGDLANMLQHPKNQVEREYVVQVKGVPTSGVVTRLRRGMVLDDGLAQPTRVV</sequence>
<feature type="domain" description="RNA-binding S4" evidence="3">
    <location>
        <begin position="1"/>
        <end position="68"/>
    </location>
</feature>
<evidence type="ECO:0000256" key="1">
    <source>
        <dbReference type="ARBA" id="ARBA00008348"/>
    </source>
</evidence>
<dbReference type="InterPro" id="IPR042092">
    <property type="entry name" value="PsdUridine_s_RsuA/RluB/E/F_cat"/>
</dbReference>
<dbReference type="SMART" id="SM00363">
    <property type="entry name" value="S4"/>
    <property type="match status" value="1"/>
</dbReference>
<dbReference type="GO" id="GO:0001522">
    <property type="term" value="P:pseudouridine synthesis"/>
    <property type="evidence" value="ECO:0007669"/>
    <property type="project" value="InterPro"/>
</dbReference>
<dbReference type="InterPro" id="IPR020103">
    <property type="entry name" value="PsdUridine_synth_cat_dom_sf"/>
</dbReference>
<dbReference type="PANTHER" id="PTHR47683">
    <property type="entry name" value="PSEUDOURIDINE SYNTHASE FAMILY PROTEIN-RELATED"/>
    <property type="match status" value="1"/>
</dbReference>
<accession>A0A382S5R3</accession>
<dbReference type="InterPro" id="IPR020094">
    <property type="entry name" value="TruA/RsuA/RluB/E/F_N"/>
</dbReference>
<dbReference type="InterPro" id="IPR006145">
    <property type="entry name" value="PsdUridine_synth_RsuA/RluA"/>
</dbReference>
<dbReference type="SUPFAM" id="SSF55174">
    <property type="entry name" value="Alpha-L RNA-binding motif"/>
    <property type="match status" value="1"/>
</dbReference>
<dbReference type="InterPro" id="IPR002942">
    <property type="entry name" value="S4_RNA-bd"/>
</dbReference>
<dbReference type="GO" id="GO:0006364">
    <property type="term" value="P:rRNA processing"/>
    <property type="evidence" value="ECO:0007669"/>
    <property type="project" value="UniProtKB-ARBA"/>
</dbReference>
<evidence type="ECO:0000313" key="4">
    <source>
        <dbReference type="EMBL" id="SVD04221.1"/>
    </source>
</evidence>
<organism evidence="4">
    <name type="scientific">marine metagenome</name>
    <dbReference type="NCBI Taxonomy" id="408172"/>
    <lineage>
        <taxon>unclassified sequences</taxon>
        <taxon>metagenomes</taxon>
        <taxon>ecological metagenomes</taxon>
    </lineage>
</organism>
<dbReference type="FunFam" id="3.10.290.10:FF:000003">
    <property type="entry name" value="Pseudouridine synthase"/>
    <property type="match status" value="1"/>
</dbReference>
<dbReference type="PANTHER" id="PTHR47683:SF2">
    <property type="entry name" value="RNA-BINDING S4 DOMAIN-CONTAINING PROTEIN"/>
    <property type="match status" value="1"/>
</dbReference>